<evidence type="ECO:0000256" key="6">
    <source>
        <dbReference type="ARBA" id="ARBA00023136"/>
    </source>
</evidence>
<feature type="transmembrane region" description="Helical" evidence="7">
    <location>
        <begin position="449"/>
        <end position="470"/>
    </location>
</feature>
<organism evidence="8 9">
    <name type="scientific">Aureobasidium melanogenum (strain CBS 110374)</name>
    <name type="common">Aureobasidium pullulans var. melanogenum</name>
    <dbReference type="NCBI Taxonomy" id="1043003"/>
    <lineage>
        <taxon>Eukaryota</taxon>
        <taxon>Fungi</taxon>
        <taxon>Dikarya</taxon>
        <taxon>Ascomycota</taxon>
        <taxon>Pezizomycotina</taxon>
        <taxon>Dothideomycetes</taxon>
        <taxon>Dothideomycetidae</taxon>
        <taxon>Dothideales</taxon>
        <taxon>Saccotheciaceae</taxon>
        <taxon>Aureobasidium</taxon>
    </lineage>
</organism>
<keyword evidence="6 7" id="KW-0472">Membrane</keyword>
<name>A0A074VRR6_AURM1</name>
<dbReference type="Gene3D" id="1.20.1250.20">
    <property type="entry name" value="MFS general substrate transporter like domains"/>
    <property type="match status" value="2"/>
</dbReference>
<feature type="transmembrane region" description="Helical" evidence="7">
    <location>
        <begin position="174"/>
        <end position="191"/>
    </location>
</feature>
<dbReference type="RefSeq" id="XP_040878947.1">
    <property type="nucleotide sequence ID" value="XM_041026553.1"/>
</dbReference>
<dbReference type="SUPFAM" id="SSF103473">
    <property type="entry name" value="MFS general substrate transporter"/>
    <property type="match status" value="2"/>
</dbReference>
<dbReference type="PANTHER" id="PTHR23501:SF3">
    <property type="entry name" value="MAJOR FACILITATOR SUPERFAMILY (MFS) PROFILE DOMAIN-CONTAINING PROTEIN"/>
    <property type="match status" value="1"/>
</dbReference>
<feature type="transmembrane region" description="Helical" evidence="7">
    <location>
        <begin position="424"/>
        <end position="443"/>
    </location>
</feature>
<feature type="transmembrane region" description="Helical" evidence="7">
    <location>
        <begin position="279"/>
        <end position="305"/>
    </location>
</feature>
<comment type="subcellular location">
    <subcellularLocation>
        <location evidence="1">Membrane</location>
        <topology evidence="1">Multi-pass membrane protein</topology>
    </subcellularLocation>
</comment>
<feature type="transmembrane region" description="Helical" evidence="7">
    <location>
        <begin position="145"/>
        <end position="162"/>
    </location>
</feature>
<keyword evidence="4 7" id="KW-0812">Transmembrane</keyword>
<accession>A0A074VRR6</accession>
<evidence type="ECO:0000313" key="9">
    <source>
        <dbReference type="Proteomes" id="UP000030672"/>
    </source>
</evidence>
<dbReference type="Proteomes" id="UP000030672">
    <property type="component" value="Unassembled WGS sequence"/>
</dbReference>
<dbReference type="FunFam" id="1.20.1250.20:FF:000284">
    <property type="entry name" value="Siderophore iron transporter mirB"/>
    <property type="match status" value="1"/>
</dbReference>
<feature type="transmembrane region" description="Helical" evidence="7">
    <location>
        <begin position="357"/>
        <end position="375"/>
    </location>
</feature>
<sequence length="598" mass="66796">MRLRIPDLVSRPNEVPVVAETATGSDVEVAGTQEMNEKNEPRTHVISKLEEDGVSPEVQHGVQIAQAINQVWSREHLIAAYIIIWVINFIQGFGSGITGTLTPYVTSSFQQHSLTATTGIISSLISGLWKLPYAKILDVWGRPQGFALMVASTVLGFVMMAGCNNVTTYCAAQVFYQLGYSAIDFTITIFVADTSSLRNRAWWIAYTASPWLINTWCYGPATKSVLDTIGFRWGFGIWAIIYPIVCAPLFWLMWHNMKKAEKQGLIPKHESGRTWKESVYYYAVQFDVIGILLIATGLSLFLLSFSLYSYQAEQWKSPMIICFLVFGIILMFTFSVWEAKVAPVTFIPWHLMKDRTVIFTFAMVAAIYSGYNIWYDYFYSMLIVVFNTSVRDATYILNIYTIGATFWCLVVGVVIRYNGRLKWIALYFGVPVNLLGVGLLIYFRHPDTNIGFIVMCQIFVAFGGGTLVICEQMTVMAVSKQQNIPAILAFEFMIANIGSSIGSAIAAAMWTGLFPTNLAKYLPASALPDLQSIYGDLTVQSSYAVGSPERDGINKAYGETQKLMCVASTCLYATIIVWVSLWKEINVKGMKQTKGLTM</sequence>
<comment type="similarity">
    <text evidence="2">Belongs to the major facilitator superfamily.</text>
</comment>
<evidence type="ECO:0000256" key="3">
    <source>
        <dbReference type="ARBA" id="ARBA00022448"/>
    </source>
</evidence>
<keyword evidence="5 7" id="KW-1133">Transmembrane helix</keyword>
<feature type="transmembrane region" description="Helical" evidence="7">
    <location>
        <begin position="233"/>
        <end position="254"/>
    </location>
</feature>
<dbReference type="InterPro" id="IPR036259">
    <property type="entry name" value="MFS_trans_sf"/>
</dbReference>
<evidence type="ECO:0000256" key="7">
    <source>
        <dbReference type="SAM" id="Phobius"/>
    </source>
</evidence>
<evidence type="ECO:0000313" key="8">
    <source>
        <dbReference type="EMBL" id="KEQ61924.1"/>
    </source>
</evidence>
<gene>
    <name evidence="8" type="ORF">M437DRAFT_76086</name>
</gene>
<dbReference type="AlphaFoldDB" id="A0A074VRR6"/>
<dbReference type="EMBL" id="KL584836">
    <property type="protein sequence ID" value="KEQ61924.1"/>
    <property type="molecule type" value="Genomic_DNA"/>
</dbReference>
<dbReference type="PANTHER" id="PTHR23501">
    <property type="entry name" value="MAJOR FACILITATOR SUPERFAMILY"/>
    <property type="match status" value="1"/>
</dbReference>
<keyword evidence="3" id="KW-0813">Transport</keyword>
<protein>
    <submittedName>
        <fullName evidence="8">MFS general substrate transporter</fullName>
    </submittedName>
</protein>
<evidence type="ECO:0000256" key="1">
    <source>
        <dbReference type="ARBA" id="ARBA00004141"/>
    </source>
</evidence>
<dbReference type="GO" id="GO:0005886">
    <property type="term" value="C:plasma membrane"/>
    <property type="evidence" value="ECO:0007669"/>
    <property type="project" value="TreeGrafter"/>
</dbReference>
<proteinExistence type="inferred from homology"/>
<evidence type="ECO:0000256" key="4">
    <source>
        <dbReference type="ARBA" id="ARBA00022692"/>
    </source>
</evidence>
<feature type="transmembrane region" description="Helical" evidence="7">
    <location>
        <begin position="317"/>
        <end position="337"/>
    </location>
</feature>
<dbReference type="Pfam" id="PF07690">
    <property type="entry name" value="MFS_1"/>
    <property type="match status" value="1"/>
</dbReference>
<reference evidence="8 9" key="1">
    <citation type="journal article" date="2014" name="BMC Genomics">
        <title>Genome sequencing of four Aureobasidium pullulans varieties: biotechnological potential, stress tolerance, and description of new species.</title>
        <authorList>
            <person name="Gostin Ar C."/>
            <person name="Ohm R.A."/>
            <person name="Kogej T."/>
            <person name="Sonjak S."/>
            <person name="Turk M."/>
            <person name="Zajc J."/>
            <person name="Zalar P."/>
            <person name="Grube M."/>
            <person name="Sun H."/>
            <person name="Han J."/>
            <person name="Sharma A."/>
            <person name="Chiniquy J."/>
            <person name="Ngan C.Y."/>
            <person name="Lipzen A."/>
            <person name="Barry K."/>
            <person name="Grigoriev I.V."/>
            <person name="Gunde-Cimerman N."/>
        </authorList>
    </citation>
    <scope>NUCLEOTIDE SEQUENCE [LARGE SCALE GENOMIC DNA]</scope>
    <source>
        <strain evidence="8 9">CBS 110374</strain>
    </source>
</reference>
<dbReference type="GeneID" id="63919926"/>
<feature type="transmembrane region" description="Helical" evidence="7">
    <location>
        <begin position="561"/>
        <end position="582"/>
    </location>
</feature>
<feature type="transmembrane region" description="Helical" evidence="7">
    <location>
        <begin position="395"/>
        <end position="417"/>
    </location>
</feature>
<evidence type="ECO:0000256" key="2">
    <source>
        <dbReference type="ARBA" id="ARBA00008335"/>
    </source>
</evidence>
<keyword evidence="9" id="KW-1185">Reference proteome</keyword>
<evidence type="ECO:0000256" key="5">
    <source>
        <dbReference type="ARBA" id="ARBA00022989"/>
    </source>
</evidence>
<dbReference type="InterPro" id="IPR011701">
    <property type="entry name" value="MFS"/>
</dbReference>
<feature type="transmembrane region" description="Helical" evidence="7">
    <location>
        <begin position="490"/>
        <end position="513"/>
    </location>
</feature>
<feature type="transmembrane region" description="Helical" evidence="7">
    <location>
        <begin position="77"/>
        <end position="94"/>
    </location>
</feature>
<dbReference type="HOGENOM" id="CLU_012970_1_0_1"/>
<dbReference type="GO" id="GO:0022857">
    <property type="term" value="F:transmembrane transporter activity"/>
    <property type="evidence" value="ECO:0007669"/>
    <property type="project" value="InterPro"/>
</dbReference>